<dbReference type="AlphaFoldDB" id="A0A918NT47"/>
<sequence length="126" mass="13462">MVQALSVFETQPTDDGRLLVGSMASSTVAPGRCGCPAGRSNRLKRAAHPLKIGELRRHAVRKLIEGAGRSWATLKMPTGATLSAPTSESLIALLGWSRQGDRRRGVAWVGKVPDSDAGRVSRSCQR</sequence>
<reference evidence="1" key="2">
    <citation type="submission" date="2020-09" db="EMBL/GenBank/DDBJ databases">
        <authorList>
            <person name="Sun Q."/>
            <person name="Ohkuma M."/>
        </authorList>
    </citation>
    <scope>NUCLEOTIDE SEQUENCE</scope>
    <source>
        <strain evidence="1">JCM 4956</strain>
    </source>
</reference>
<proteinExistence type="predicted"/>
<name>A0A918NT47_9ACTN</name>
<protein>
    <submittedName>
        <fullName evidence="1">Uncharacterized protein</fullName>
    </submittedName>
</protein>
<evidence type="ECO:0000313" key="1">
    <source>
        <dbReference type="EMBL" id="GGX93973.1"/>
    </source>
</evidence>
<dbReference type="EMBL" id="BMWD01000040">
    <property type="protein sequence ID" value="GGX93973.1"/>
    <property type="molecule type" value="Genomic_DNA"/>
</dbReference>
<gene>
    <name evidence="1" type="ORF">GCM10010515_71030</name>
</gene>
<comment type="caution">
    <text evidence="1">The sequence shown here is derived from an EMBL/GenBank/DDBJ whole genome shotgun (WGS) entry which is preliminary data.</text>
</comment>
<dbReference type="Proteomes" id="UP000645555">
    <property type="component" value="Unassembled WGS sequence"/>
</dbReference>
<keyword evidence="2" id="KW-1185">Reference proteome</keyword>
<accession>A0A918NT47</accession>
<reference evidence="1" key="1">
    <citation type="journal article" date="2014" name="Int. J. Syst. Evol. Microbiol.">
        <title>Complete genome sequence of Corynebacterium casei LMG S-19264T (=DSM 44701T), isolated from a smear-ripened cheese.</title>
        <authorList>
            <consortium name="US DOE Joint Genome Institute (JGI-PGF)"/>
            <person name="Walter F."/>
            <person name="Albersmeier A."/>
            <person name="Kalinowski J."/>
            <person name="Ruckert C."/>
        </authorList>
    </citation>
    <scope>NUCLEOTIDE SEQUENCE</scope>
    <source>
        <strain evidence="1">JCM 4956</strain>
    </source>
</reference>
<evidence type="ECO:0000313" key="2">
    <source>
        <dbReference type="Proteomes" id="UP000645555"/>
    </source>
</evidence>
<organism evidence="1 2">
    <name type="scientific">Streptomyces fructofermentans</name>
    <dbReference type="NCBI Taxonomy" id="152141"/>
    <lineage>
        <taxon>Bacteria</taxon>
        <taxon>Bacillati</taxon>
        <taxon>Actinomycetota</taxon>
        <taxon>Actinomycetes</taxon>
        <taxon>Kitasatosporales</taxon>
        <taxon>Streptomycetaceae</taxon>
        <taxon>Streptomyces</taxon>
    </lineage>
</organism>